<dbReference type="AlphaFoldDB" id="A0A558B998"/>
<evidence type="ECO:0000256" key="1">
    <source>
        <dbReference type="SAM" id="Coils"/>
    </source>
</evidence>
<protein>
    <submittedName>
        <fullName evidence="2">Uncharacterized protein</fullName>
    </submittedName>
</protein>
<keyword evidence="3" id="KW-1185">Reference proteome</keyword>
<reference evidence="2 3" key="2">
    <citation type="submission" date="2019-08" db="EMBL/GenBank/DDBJ databases">
        <title>Amycolatopsis acidicola sp. nov., isolated from peat swamp forest soil.</title>
        <authorList>
            <person name="Srisuk N."/>
        </authorList>
    </citation>
    <scope>NUCLEOTIDE SEQUENCE [LARGE SCALE GENOMIC DNA]</scope>
    <source>
        <strain evidence="2 3">TBRC 6029</strain>
    </source>
</reference>
<sequence>MERIEVDLFTDQGNCAIVRLPARQFPGVLVQGDSLSILEADARQLANRLAALDDTLLDHELIDQAQDLADELSGLLKHYETTLQRHGIPLPYNPRG</sequence>
<dbReference type="Proteomes" id="UP000320011">
    <property type="component" value="Unassembled WGS sequence"/>
</dbReference>
<evidence type="ECO:0000313" key="2">
    <source>
        <dbReference type="EMBL" id="TVT33087.1"/>
    </source>
</evidence>
<gene>
    <name evidence="2" type="ORF">FNH05_27375</name>
</gene>
<dbReference type="InterPro" id="IPR053801">
    <property type="entry name" value="DUF6959"/>
</dbReference>
<feature type="coiled-coil region" evidence="1">
    <location>
        <begin position="35"/>
        <end position="82"/>
    </location>
</feature>
<keyword evidence="1" id="KW-0175">Coiled coil</keyword>
<comment type="caution">
    <text evidence="2">The sequence shown here is derived from an EMBL/GenBank/DDBJ whole genome shotgun (WGS) entry which is preliminary data.</text>
</comment>
<accession>A0A558B998</accession>
<organism evidence="2 3">
    <name type="scientific">Amycolatopsis rhizosphaerae</name>
    <dbReference type="NCBI Taxonomy" id="2053003"/>
    <lineage>
        <taxon>Bacteria</taxon>
        <taxon>Bacillati</taxon>
        <taxon>Actinomycetota</taxon>
        <taxon>Actinomycetes</taxon>
        <taxon>Pseudonocardiales</taxon>
        <taxon>Pseudonocardiaceae</taxon>
        <taxon>Amycolatopsis</taxon>
    </lineage>
</organism>
<dbReference type="EMBL" id="VJWX01000362">
    <property type="protein sequence ID" value="TVT33087.1"/>
    <property type="molecule type" value="Genomic_DNA"/>
</dbReference>
<dbReference type="OrthoDB" id="281433at2"/>
<reference evidence="2 3" key="1">
    <citation type="submission" date="2019-07" db="EMBL/GenBank/DDBJ databases">
        <authorList>
            <person name="Duangmal K."/>
            <person name="Teo W.F.A."/>
        </authorList>
    </citation>
    <scope>NUCLEOTIDE SEQUENCE [LARGE SCALE GENOMIC DNA]</scope>
    <source>
        <strain evidence="2 3">TBRC 6029</strain>
    </source>
</reference>
<dbReference type="RefSeq" id="WP_144591662.1">
    <property type="nucleotide sequence ID" value="NZ_VJWX01000362.1"/>
</dbReference>
<dbReference type="Pfam" id="PF22281">
    <property type="entry name" value="DUF6959"/>
    <property type="match status" value="1"/>
</dbReference>
<proteinExistence type="predicted"/>
<evidence type="ECO:0000313" key="3">
    <source>
        <dbReference type="Proteomes" id="UP000320011"/>
    </source>
</evidence>
<name>A0A558B998_9PSEU</name>